<evidence type="ECO:0000256" key="2">
    <source>
        <dbReference type="ARBA" id="ARBA00022596"/>
    </source>
</evidence>
<accession>A0ABQ4D2R3</accession>
<dbReference type="EMBL" id="BONE01000103">
    <property type="protein sequence ID" value="GIF77785.1"/>
    <property type="molecule type" value="Genomic_DNA"/>
</dbReference>
<evidence type="ECO:0000256" key="5">
    <source>
        <dbReference type="ARBA" id="ARBA00022801"/>
    </source>
</evidence>
<proteinExistence type="inferred from homology"/>
<dbReference type="Gene3D" id="3.40.50.300">
    <property type="entry name" value="P-loop containing nucleotide triphosphate hydrolases"/>
    <property type="match status" value="1"/>
</dbReference>
<keyword evidence="7" id="KW-0342">GTP-binding</keyword>
<evidence type="ECO:0000256" key="8">
    <source>
        <dbReference type="SAM" id="MobiDB-lite"/>
    </source>
</evidence>
<evidence type="ECO:0000256" key="1">
    <source>
        <dbReference type="ARBA" id="ARBA00006211"/>
    </source>
</evidence>
<dbReference type="Pfam" id="PF02492">
    <property type="entry name" value="cobW"/>
    <property type="match status" value="1"/>
</dbReference>
<keyword evidence="11" id="KW-1185">Reference proteome</keyword>
<evidence type="ECO:0000256" key="4">
    <source>
        <dbReference type="ARBA" id="ARBA00022741"/>
    </source>
</evidence>
<evidence type="ECO:0000259" key="9">
    <source>
        <dbReference type="Pfam" id="PF02492"/>
    </source>
</evidence>
<dbReference type="CDD" id="cd05390">
    <property type="entry name" value="HypB"/>
    <property type="match status" value="1"/>
</dbReference>
<protein>
    <submittedName>
        <fullName evidence="10">Hydrogenase accessory protein HypB</fullName>
    </submittedName>
</protein>
<feature type="region of interest" description="Disordered" evidence="8">
    <location>
        <begin position="1"/>
        <end position="20"/>
    </location>
</feature>
<keyword evidence="5" id="KW-0378">Hydrolase</keyword>
<dbReference type="InterPro" id="IPR027417">
    <property type="entry name" value="P-loop_NTPase"/>
</dbReference>
<evidence type="ECO:0000256" key="3">
    <source>
        <dbReference type="ARBA" id="ARBA00022723"/>
    </source>
</evidence>
<dbReference type="Proteomes" id="UP000604117">
    <property type="component" value="Unassembled WGS sequence"/>
</dbReference>
<dbReference type="PANTHER" id="PTHR30134:SF2">
    <property type="entry name" value="HYDROGENASE MATURATION FACTOR HYPB"/>
    <property type="match status" value="1"/>
</dbReference>
<dbReference type="InterPro" id="IPR003495">
    <property type="entry name" value="CobW/HypB/UreG_nucleotide-bd"/>
</dbReference>
<evidence type="ECO:0000313" key="10">
    <source>
        <dbReference type="EMBL" id="GIF77785.1"/>
    </source>
</evidence>
<keyword evidence="6" id="KW-0862">Zinc</keyword>
<feature type="compositionally biased region" description="Basic and acidic residues" evidence="8">
    <location>
        <begin position="8"/>
        <end position="20"/>
    </location>
</feature>
<dbReference type="InterPro" id="IPR004392">
    <property type="entry name" value="Hyd_mat_HypB"/>
</dbReference>
<evidence type="ECO:0000256" key="7">
    <source>
        <dbReference type="ARBA" id="ARBA00023134"/>
    </source>
</evidence>
<evidence type="ECO:0000313" key="11">
    <source>
        <dbReference type="Proteomes" id="UP000604117"/>
    </source>
</evidence>
<dbReference type="PANTHER" id="PTHR30134">
    <property type="entry name" value="HYDROGENASE PROTEIN ASSEMBLY PROTEIN, NICKEL CHAPERONE"/>
    <property type="match status" value="1"/>
</dbReference>
<comment type="caution">
    <text evidence="10">The sequence shown here is derived from an EMBL/GenBank/DDBJ whole genome shotgun (WGS) entry which is preliminary data.</text>
</comment>
<keyword evidence="3" id="KW-0479">Metal-binding</keyword>
<gene>
    <name evidence="10" type="primary">hypB</name>
    <name evidence="10" type="ORF">Asi02nite_73030</name>
</gene>
<reference evidence="10 11" key="1">
    <citation type="submission" date="2021-01" db="EMBL/GenBank/DDBJ databases">
        <title>Whole genome shotgun sequence of Asanoa siamensis NBRC 107932.</title>
        <authorList>
            <person name="Komaki H."/>
            <person name="Tamura T."/>
        </authorList>
    </citation>
    <scope>NUCLEOTIDE SEQUENCE [LARGE SCALE GENOMIC DNA]</scope>
    <source>
        <strain evidence="10 11">NBRC 107932</strain>
    </source>
</reference>
<dbReference type="PIRSF" id="PIRSF005624">
    <property type="entry name" value="Ni-bind_GTPase"/>
    <property type="match status" value="1"/>
</dbReference>
<organism evidence="10 11">
    <name type="scientific">Asanoa siamensis</name>
    <dbReference type="NCBI Taxonomy" id="926357"/>
    <lineage>
        <taxon>Bacteria</taxon>
        <taxon>Bacillati</taxon>
        <taxon>Actinomycetota</taxon>
        <taxon>Actinomycetes</taxon>
        <taxon>Micromonosporales</taxon>
        <taxon>Micromonosporaceae</taxon>
        <taxon>Asanoa</taxon>
    </lineage>
</organism>
<evidence type="ECO:0000256" key="6">
    <source>
        <dbReference type="ARBA" id="ARBA00022833"/>
    </source>
</evidence>
<keyword evidence="4" id="KW-0547">Nucleotide-binding</keyword>
<keyword evidence="2" id="KW-0533">Nickel</keyword>
<dbReference type="NCBIfam" id="TIGR00073">
    <property type="entry name" value="hypB"/>
    <property type="match status" value="1"/>
</dbReference>
<name>A0ABQ4D2R3_9ACTN</name>
<dbReference type="SUPFAM" id="SSF52540">
    <property type="entry name" value="P-loop containing nucleoside triphosphate hydrolases"/>
    <property type="match status" value="1"/>
</dbReference>
<feature type="domain" description="CobW/HypB/UreG nucleotide-binding" evidence="9">
    <location>
        <begin position="52"/>
        <end position="210"/>
    </location>
</feature>
<sequence length="238" mass="25701">MCGTCGCDSDHAGDSGHRHERVSLEQNVLAKNDAIARDNRAWLRKRDAIALNLMSSPGSGKTTLLERTLLAMARVRPAAVIEGDQATSLDADRIRRTGAPAVQVNTGAGCHLDAALVRSALSRLDPPAGAVVFVENVGNLVCPAMFDLGEQRKVVVISVTEGTEKPLKYPYMFAAADLVVVNKVDLLPYVEFDLDLFAKHARAVNPDLTMLAVSATTGEGMQAWFDWIASQWLHPPAR</sequence>
<comment type="similarity">
    <text evidence="1">Belongs to the SIMIBI class G3E GTPase family. HypB/HupM subfamily.</text>
</comment>